<accession>A0ABT9DVC0</accession>
<sequence length="57" mass="5945">MRTLPVIAAIAAGLAVTACTYVERERPPPAPIVLQQPAAPPAVVQTPPPTVTVRPSY</sequence>
<comment type="caution">
    <text evidence="1">The sequence shown here is derived from an EMBL/GenBank/DDBJ whole genome shotgun (WGS) entry which is preliminary data.</text>
</comment>
<dbReference type="Proteomes" id="UP001243009">
    <property type="component" value="Unassembled WGS sequence"/>
</dbReference>
<dbReference type="RefSeq" id="WP_305102717.1">
    <property type="nucleotide sequence ID" value="NZ_JAUTWS010000004.1"/>
</dbReference>
<protein>
    <submittedName>
        <fullName evidence="1">Uncharacterized protein</fullName>
    </submittedName>
</protein>
<evidence type="ECO:0000313" key="2">
    <source>
        <dbReference type="Proteomes" id="UP001243009"/>
    </source>
</evidence>
<reference evidence="1 2" key="1">
    <citation type="submission" date="2023-08" db="EMBL/GenBank/DDBJ databases">
        <title>The draft genome sequence of Paracraurococcus sp. LOR1-02.</title>
        <authorList>
            <person name="Kingkaew E."/>
            <person name="Tanasupawat S."/>
        </authorList>
    </citation>
    <scope>NUCLEOTIDE SEQUENCE [LARGE SCALE GENOMIC DNA]</scope>
    <source>
        <strain evidence="1 2">LOR1-02</strain>
    </source>
</reference>
<evidence type="ECO:0000313" key="1">
    <source>
        <dbReference type="EMBL" id="MDO9707851.1"/>
    </source>
</evidence>
<gene>
    <name evidence="1" type="ORF">Q7A36_05800</name>
</gene>
<name>A0ABT9DVC0_9PROT</name>
<dbReference type="EMBL" id="JAUTWS010000004">
    <property type="protein sequence ID" value="MDO9707851.1"/>
    <property type="molecule type" value="Genomic_DNA"/>
</dbReference>
<proteinExistence type="predicted"/>
<organism evidence="1 2">
    <name type="scientific">Paracraurococcus lichenis</name>
    <dbReference type="NCBI Taxonomy" id="3064888"/>
    <lineage>
        <taxon>Bacteria</taxon>
        <taxon>Pseudomonadati</taxon>
        <taxon>Pseudomonadota</taxon>
        <taxon>Alphaproteobacteria</taxon>
        <taxon>Acetobacterales</taxon>
        <taxon>Roseomonadaceae</taxon>
        <taxon>Paracraurococcus</taxon>
    </lineage>
</organism>
<dbReference type="PROSITE" id="PS51257">
    <property type="entry name" value="PROKAR_LIPOPROTEIN"/>
    <property type="match status" value="1"/>
</dbReference>
<keyword evidence="2" id="KW-1185">Reference proteome</keyword>